<evidence type="ECO:0000313" key="1">
    <source>
        <dbReference type="EMBL" id="KKN45751.1"/>
    </source>
</evidence>
<dbReference type="Gene3D" id="1.10.1220.10">
    <property type="entry name" value="Met repressor-like"/>
    <property type="match status" value="1"/>
</dbReference>
<protein>
    <recommendedName>
        <fullName evidence="2">Ribbon-helix-helix protein CopG domain-containing protein</fullName>
    </recommendedName>
</protein>
<name>A0A0F9T9V5_9ZZZZ</name>
<accession>A0A0F9T9V5</accession>
<dbReference type="InterPro" id="IPR010985">
    <property type="entry name" value="Ribbon_hlx_hlx"/>
</dbReference>
<dbReference type="AlphaFoldDB" id="A0A0F9T9V5"/>
<organism evidence="1">
    <name type="scientific">marine sediment metagenome</name>
    <dbReference type="NCBI Taxonomy" id="412755"/>
    <lineage>
        <taxon>unclassified sequences</taxon>
        <taxon>metagenomes</taxon>
        <taxon>ecological metagenomes</taxon>
    </lineage>
</organism>
<comment type="caution">
    <text evidence="1">The sequence shown here is derived from an EMBL/GenBank/DDBJ whole genome shotgun (WGS) entry which is preliminary data.</text>
</comment>
<dbReference type="GO" id="GO:0006355">
    <property type="term" value="P:regulation of DNA-templated transcription"/>
    <property type="evidence" value="ECO:0007669"/>
    <property type="project" value="InterPro"/>
</dbReference>
<proteinExistence type="predicted"/>
<sequence>MDERFNIPINFLISQSLLQAVDEYATETTRKRSSIIREALAKYLEAKNREKLEELMREGYEAMWEPAYIARINEEY</sequence>
<dbReference type="SUPFAM" id="SSF47598">
    <property type="entry name" value="Ribbon-helix-helix"/>
    <property type="match status" value="1"/>
</dbReference>
<dbReference type="InterPro" id="IPR013321">
    <property type="entry name" value="Arc_rbn_hlx_hlx"/>
</dbReference>
<dbReference type="EMBL" id="LAZR01001369">
    <property type="protein sequence ID" value="KKN45751.1"/>
    <property type="molecule type" value="Genomic_DNA"/>
</dbReference>
<evidence type="ECO:0008006" key="2">
    <source>
        <dbReference type="Google" id="ProtNLM"/>
    </source>
</evidence>
<gene>
    <name evidence="1" type="ORF">LCGC14_0679740</name>
</gene>
<reference evidence="1" key="1">
    <citation type="journal article" date="2015" name="Nature">
        <title>Complex archaea that bridge the gap between prokaryotes and eukaryotes.</title>
        <authorList>
            <person name="Spang A."/>
            <person name="Saw J.H."/>
            <person name="Jorgensen S.L."/>
            <person name="Zaremba-Niedzwiedzka K."/>
            <person name="Martijn J."/>
            <person name="Lind A.E."/>
            <person name="van Eijk R."/>
            <person name="Schleper C."/>
            <person name="Guy L."/>
            <person name="Ettema T.J."/>
        </authorList>
    </citation>
    <scope>NUCLEOTIDE SEQUENCE</scope>
</reference>